<evidence type="ECO:0000313" key="3">
    <source>
        <dbReference type="Proteomes" id="UP000219338"/>
    </source>
</evidence>
<feature type="compositionally biased region" description="Basic and acidic residues" evidence="1">
    <location>
        <begin position="29"/>
        <end position="40"/>
    </location>
</feature>
<organism evidence="2 3">
    <name type="scientific">Armillaria ostoyae</name>
    <name type="common">Armillaria root rot fungus</name>
    <dbReference type="NCBI Taxonomy" id="47428"/>
    <lineage>
        <taxon>Eukaryota</taxon>
        <taxon>Fungi</taxon>
        <taxon>Dikarya</taxon>
        <taxon>Basidiomycota</taxon>
        <taxon>Agaricomycotina</taxon>
        <taxon>Agaricomycetes</taxon>
        <taxon>Agaricomycetidae</taxon>
        <taxon>Agaricales</taxon>
        <taxon>Marasmiineae</taxon>
        <taxon>Physalacriaceae</taxon>
        <taxon>Armillaria</taxon>
    </lineage>
</organism>
<sequence length="83" mass="8723">MIMTTSNDLEKTVAGWVSTEVPESGVAATEEKAAPKEEGVASRGSSPKTLHKKKSSFDLRVEYQHAAPEAQEASSNATSSEGA</sequence>
<dbReference type="AlphaFoldDB" id="A0A284R548"/>
<feature type="compositionally biased region" description="Polar residues" evidence="1">
    <location>
        <begin position="72"/>
        <end position="83"/>
    </location>
</feature>
<feature type="region of interest" description="Disordered" evidence="1">
    <location>
        <begin position="15"/>
        <end position="83"/>
    </location>
</feature>
<dbReference type="Proteomes" id="UP000219338">
    <property type="component" value="Unassembled WGS sequence"/>
</dbReference>
<dbReference type="EMBL" id="FUEG01000004">
    <property type="protein sequence ID" value="SJL03835.1"/>
    <property type="molecule type" value="Genomic_DNA"/>
</dbReference>
<proteinExistence type="predicted"/>
<gene>
    <name evidence="2" type="ORF">ARMOST_07192</name>
</gene>
<protein>
    <submittedName>
        <fullName evidence="2">Uncharacterized protein</fullName>
    </submittedName>
</protein>
<evidence type="ECO:0000313" key="2">
    <source>
        <dbReference type="EMBL" id="SJL03835.1"/>
    </source>
</evidence>
<name>A0A284R548_ARMOS</name>
<reference evidence="3" key="1">
    <citation type="journal article" date="2017" name="Nat. Ecol. Evol.">
        <title>Genome expansion and lineage-specific genetic innovations in the forest pathogenic fungi Armillaria.</title>
        <authorList>
            <person name="Sipos G."/>
            <person name="Prasanna A.N."/>
            <person name="Walter M.C."/>
            <person name="O'Connor E."/>
            <person name="Balint B."/>
            <person name="Krizsan K."/>
            <person name="Kiss B."/>
            <person name="Hess J."/>
            <person name="Varga T."/>
            <person name="Slot J."/>
            <person name="Riley R."/>
            <person name="Boka B."/>
            <person name="Rigling D."/>
            <person name="Barry K."/>
            <person name="Lee J."/>
            <person name="Mihaltcheva S."/>
            <person name="LaButti K."/>
            <person name="Lipzen A."/>
            <person name="Waldron R."/>
            <person name="Moloney N.M."/>
            <person name="Sperisen C."/>
            <person name="Kredics L."/>
            <person name="Vagvoelgyi C."/>
            <person name="Patrignani A."/>
            <person name="Fitzpatrick D."/>
            <person name="Nagy I."/>
            <person name="Doyle S."/>
            <person name="Anderson J.B."/>
            <person name="Grigoriev I.V."/>
            <person name="Gueldener U."/>
            <person name="Muensterkoetter M."/>
            <person name="Nagy L.G."/>
        </authorList>
    </citation>
    <scope>NUCLEOTIDE SEQUENCE [LARGE SCALE GENOMIC DNA]</scope>
    <source>
        <strain evidence="3">C18/9</strain>
    </source>
</reference>
<accession>A0A284R548</accession>
<keyword evidence="3" id="KW-1185">Reference proteome</keyword>
<evidence type="ECO:0000256" key="1">
    <source>
        <dbReference type="SAM" id="MobiDB-lite"/>
    </source>
</evidence>